<evidence type="ECO:0000256" key="2">
    <source>
        <dbReference type="ARBA" id="ARBA00022980"/>
    </source>
</evidence>
<dbReference type="HAMAP" id="MF_00291_B">
    <property type="entry name" value="Ribosomal_uS2_B"/>
    <property type="match status" value="1"/>
</dbReference>
<dbReference type="GO" id="GO:0022627">
    <property type="term" value="C:cytosolic small ribosomal subunit"/>
    <property type="evidence" value="ECO:0007669"/>
    <property type="project" value="TreeGrafter"/>
</dbReference>
<dbReference type="Gene3D" id="3.40.50.10490">
    <property type="entry name" value="Glucose-6-phosphate isomerase like protein, domain 1"/>
    <property type="match status" value="1"/>
</dbReference>
<proteinExistence type="inferred from homology"/>
<sequence length="275" mass="31728">MPQVTMKELLEAGAHFGHRKSAWNPKMQPYIYQQRNQMHIIDLTKTVKLLDEAYNFVRDLAAEGKKILFVGTKQQAKKCIQEEADRCGANYINNRWLGGFLTNFSTLKKRIERLSHLEREEKEGLWERLPKKEEAKLRKELEKLRKNLEGVKNIETLPDALFIVDIRVENTAVKEARKLGIPIVAIVDSNADPELVDYPIPANDDAIKSIKLITSKIADAVIEGREIFEKKKLIEEKKKIEEEEKEELEKVPEKAEVSEVGVNNPQNKDTEEKEE</sequence>
<accession>A0A7V5M053</accession>
<dbReference type="InterPro" id="IPR023591">
    <property type="entry name" value="Ribosomal_uS2_flav_dom_sf"/>
</dbReference>
<name>A0A7V5M053_UNCAE</name>
<dbReference type="Gene3D" id="1.10.287.610">
    <property type="entry name" value="Helix hairpin bin"/>
    <property type="match status" value="1"/>
</dbReference>
<evidence type="ECO:0000256" key="5">
    <source>
        <dbReference type="HAMAP-Rule" id="MF_00291"/>
    </source>
</evidence>
<dbReference type="CDD" id="cd01425">
    <property type="entry name" value="RPS2"/>
    <property type="match status" value="1"/>
</dbReference>
<organism evidence="8">
    <name type="scientific">Aerophobetes bacterium</name>
    <dbReference type="NCBI Taxonomy" id="2030807"/>
    <lineage>
        <taxon>Bacteria</taxon>
        <taxon>Candidatus Aerophobota</taxon>
    </lineage>
</organism>
<dbReference type="EMBL" id="DRTT01000110">
    <property type="protein sequence ID" value="HHF98627.1"/>
    <property type="molecule type" value="Genomic_DNA"/>
</dbReference>
<evidence type="ECO:0000256" key="1">
    <source>
        <dbReference type="ARBA" id="ARBA00006242"/>
    </source>
</evidence>
<evidence type="ECO:0000256" key="7">
    <source>
        <dbReference type="SAM" id="MobiDB-lite"/>
    </source>
</evidence>
<dbReference type="Pfam" id="PF00318">
    <property type="entry name" value="Ribosomal_S2"/>
    <property type="match status" value="1"/>
</dbReference>
<comment type="similarity">
    <text evidence="1 5 6">Belongs to the universal ribosomal protein uS2 family.</text>
</comment>
<evidence type="ECO:0000313" key="8">
    <source>
        <dbReference type="EMBL" id="HHF98627.1"/>
    </source>
</evidence>
<dbReference type="GO" id="GO:0006412">
    <property type="term" value="P:translation"/>
    <property type="evidence" value="ECO:0007669"/>
    <property type="project" value="UniProtKB-UniRule"/>
</dbReference>
<dbReference type="SUPFAM" id="SSF52313">
    <property type="entry name" value="Ribosomal protein S2"/>
    <property type="match status" value="1"/>
</dbReference>
<dbReference type="PANTHER" id="PTHR12534:SF0">
    <property type="entry name" value="SMALL RIBOSOMAL SUBUNIT PROTEIN US2M"/>
    <property type="match status" value="1"/>
</dbReference>
<dbReference type="NCBIfam" id="TIGR01011">
    <property type="entry name" value="rpsB_bact"/>
    <property type="match status" value="1"/>
</dbReference>
<protein>
    <recommendedName>
        <fullName evidence="4 5">Small ribosomal subunit protein uS2</fullName>
    </recommendedName>
</protein>
<keyword evidence="3 5" id="KW-0687">Ribonucleoprotein</keyword>
<dbReference type="PRINTS" id="PR00395">
    <property type="entry name" value="RIBOSOMALS2"/>
</dbReference>
<dbReference type="InterPro" id="IPR018130">
    <property type="entry name" value="Ribosomal_uS2_CS"/>
</dbReference>
<feature type="compositionally biased region" description="Basic and acidic residues" evidence="7">
    <location>
        <begin position="242"/>
        <end position="257"/>
    </location>
</feature>
<evidence type="ECO:0000256" key="6">
    <source>
        <dbReference type="RuleBase" id="RU003631"/>
    </source>
</evidence>
<dbReference type="PROSITE" id="PS00962">
    <property type="entry name" value="RIBOSOMAL_S2_1"/>
    <property type="match status" value="1"/>
</dbReference>
<dbReference type="InterPro" id="IPR005706">
    <property type="entry name" value="Ribosomal_uS2_bac/mit/plastid"/>
</dbReference>
<reference evidence="8" key="1">
    <citation type="journal article" date="2020" name="mSystems">
        <title>Genome- and Community-Level Interaction Insights into Carbon Utilization and Element Cycling Functions of Hydrothermarchaeota in Hydrothermal Sediment.</title>
        <authorList>
            <person name="Zhou Z."/>
            <person name="Liu Y."/>
            <person name="Xu W."/>
            <person name="Pan J."/>
            <person name="Luo Z.H."/>
            <person name="Li M."/>
        </authorList>
    </citation>
    <scope>NUCLEOTIDE SEQUENCE [LARGE SCALE GENOMIC DNA]</scope>
    <source>
        <strain evidence="8">HyVt-92</strain>
    </source>
</reference>
<gene>
    <name evidence="5 8" type="primary">rpsB</name>
    <name evidence="8" type="ORF">ENL39_03970</name>
</gene>
<dbReference type="AlphaFoldDB" id="A0A7V5M053"/>
<dbReference type="Proteomes" id="UP000886070">
    <property type="component" value="Unassembled WGS sequence"/>
</dbReference>
<dbReference type="PROSITE" id="PS00963">
    <property type="entry name" value="RIBOSOMAL_S2_2"/>
    <property type="match status" value="1"/>
</dbReference>
<dbReference type="InterPro" id="IPR001865">
    <property type="entry name" value="Ribosomal_uS2"/>
</dbReference>
<evidence type="ECO:0000256" key="4">
    <source>
        <dbReference type="ARBA" id="ARBA00035256"/>
    </source>
</evidence>
<evidence type="ECO:0000256" key="3">
    <source>
        <dbReference type="ARBA" id="ARBA00023274"/>
    </source>
</evidence>
<comment type="caution">
    <text evidence="8">The sequence shown here is derived from an EMBL/GenBank/DDBJ whole genome shotgun (WGS) entry which is preliminary data.</text>
</comment>
<feature type="region of interest" description="Disordered" evidence="7">
    <location>
        <begin position="242"/>
        <end position="275"/>
    </location>
</feature>
<dbReference type="PANTHER" id="PTHR12534">
    <property type="entry name" value="30S RIBOSOMAL PROTEIN S2 PROKARYOTIC AND ORGANELLAR"/>
    <property type="match status" value="1"/>
</dbReference>
<dbReference type="GO" id="GO:0003735">
    <property type="term" value="F:structural constituent of ribosome"/>
    <property type="evidence" value="ECO:0007669"/>
    <property type="project" value="InterPro"/>
</dbReference>
<dbReference type="FunFam" id="1.10.287.610:FF:000001">
    <property type="entry name" value="30S ribosomal protein S2"/>
    <property type="match status" value="1"/>
</dbReference>
<keyword evidence="2 5" id="KW-0689">Ribosomal protein</keyword>